<sequence>MHIDRVAARPVADHVQHLIAQRPHLPVTVIARRAGVAPSTLKTILTDARRRPDRARTVDRATAVRLLAVVPDDLPHRDRGYGGRSTDATAACRHVSELLTTHPHLTQAALARAADISLTTLAAALHDVDAGRPRRIQAAAADRLLALGNRTPVPEPTPRRSDTVDAHQVVSHIRALQLRYDRASVAFIAQTAKVNPSTLTSALIDQQRDARRGISADIARRVLAVHELPPPAFPHRAHVTDTGLLRRLRAMCAAGWTLHAIAQAGATTAKSLTEFAKTRTSTPAVRGAILTAWAQLSHQQGPSPHAQRRAAAKAWDPPLAWDEHSIDNLDTTPNGTRRPGFPQRWDSSLLQHELAFLTRLGLSRPECFHRLGLSTQRARQLLTPPPTSPQTHHTTAA</sequence>
<gene>
    <name evidence="2" type="ORF">AS594_00890</name>
</gene>
<feature type="region of interest" description="Disordered" evidence="1">
    <location>
        <begin position="378"/>
        <end position="397"/>
    </location>
</feature>
<evidence type="ECO:0000313" key="3">
    <source>
        <dbReference type="Proteomes" id="UP000095759"/>
    </source>
</evidence>
<dbReference type="RefSeq" id="WP_069925180.1">
    <property type="nucleotide sequence ID" value="NZ_MEHI01000001.1"/>
</dbReference>
<keyword evidence="3" id="KW-1185">Reference proteome</keyword>
<name>A0A1E5P1A6_9ACTN</name>
<comment type="caution">
    <text evidence="2">The sequence shown here is derived from an EMBL/GenBank/DDBJ whole genome shotgun (WGS) entry which is preliminary data.</text>
</comment>
<dbReference type="Proteomes" id="UP000095759">
    <property type="component" value="Unassembled WGS sequence"/>
</dbReference>
<dbReference type="AlphaFoldDB" id="A0A1E5P1A6"/>
<evidence type="ECO:0000313" key="2">
    <source>
        <dbReference type="EMBL" id="OEJ23277.1"/>
    </source>
</evidence>
<organism evidence="2 3">
    <name type="scientific">Streptomyces agglomeratus</name>
    <dbReference type="NCBI Taxonomy" id="285458"/>
    <lineage>
        <taxon>Bacteria</taxon>
        <taxon>Bacillati</taxon>
        <taxon>Actinomycetota</taxon>
        <taxon>Actinomycetes</taxon>
        <taxon>Kitasatosporales</taxon>
        <taxon>Streptomycetaceae</taxon>
        <taxon>Streptomyces</taxon>
    </lineage>
</organism>
<protein>
    <submittedName>
        <fullName evidence="2">Uncharacterized protein</fullName>
    </submittedName>
</protein>
<dbReference type="EMBL" id="MEHJ01000001">
    <property type="protein sequence ID" value="OEJ23277.1"/>
    <property type="molecule type" value="Genomic_DNA"/>
</dbReference>
<proteinExistence type="predicted"/>
<accession>A0A1E5P1A6</accession>
<reference evidence="2 3" key="1">
    <citation type="submission" date="2016-08" db="EMBL/GenBank/DDBJ databases">
        <title>Complete genome sequence of Streptomyces agglomeratus strain 6-3-2, a novel anti-MRSA actinomycete isolated from Wuli of Tebit, China.</title>
        <authorList>
            <person name="Chen X."/>
        </authorList>
    </citation>
    <scope>NUCLEOTIDE SEQUENCE [LARGE SCALE GENOMIC DNA]</scope>
    <source>
        <strain evidence="2 3">6-3-2</strain>
    </source>
</reference>
<evidence type="ECO:0000256" key="1">
    <source>
        <dbReference type="SAM" id="MobiDB-lite"/>
    </source>
</evidence>